<feature type="compositionally biased region" description="Polar residues" evidence="9">
    <location>
        <begin position="180"/>
        <end position="196"/>
    </location>
</feature>
<keyword evidence="7" id="KW-0539">Nucleus</keyword>
<dbReference type="PANTHER" id="PTHR12855">
    <property type="entry name" value="DNA METHYLTRANSFERASE 1-ASSOCIATED PROTEIN 1 FAMILY MEMBER"/>
    <property type="match status" value="1"/>
</dbReference>
<feature type="compositionally biased region" description="Polar residues" evidence="9">
    <location>
        <begin position="508"/>
        <end position="538"/>
    </location>
</feature>
<reference evidence="12" key="1">
    <citation type="submission" date="2023-07" db="EMBL/GenBank/DDBJ databases">
        <title>A draft genome of Kazachstania heterogenica Y-27499.</title>
        <authorList>
            <person name="Donic C."/>
            <person name="Kralova J.S."/>
            <person name="Fidel L."/>
            <person name="Ben-Dor S."/>
            <person name="Jung S."/>
        </authorList>
    </citation>
    <scope>NUCLEOTIDE SEQUENCE [LARGE SCALE GENOMIC DNA]</scope>
    <source>
        <strain evidence="12">Y27499</strain>
    </source>
</reference>
<evidence type="ECO:0000313" key="11">
    <source>
        <dbReference type="EMBL" id="KAK5779225.1"/>
    </source>
</evidence>
<feature type="region of interest" description="Disordered" evidence="9">
    <location>
        <begin position="170"/>
        <end position="269"/>
    </location>
</feature>
<comment type="function">
    <text evidence="8">Component of the SWR1 complex which mediates the ATP-dependent exchange of histone H2A for the H2A variant HZT1 leading to transcriptional regulation of selected genes by chromatin remodeling. Component of the NuA4 histone acetyltransferase complex which is involved in transcriptional activation of selected genes principally by acetylation of nucleosomal histone H4 and H2A. The NuA4 complex is also involved in DNA repair.</text>
</comment>
<feature type="compositionally biased region" description="Basic and acidic residues" evidence="9">
    <location>
        <begin position="498"/>
        <end position="507"/>
    </location>
</feature>
<dbReference type="Pfam" id="PF16282">
    <property type="entry name" value="SANT_DAMP1_like"/>
    <property type="match status" value="1"/>
</dbReference>
<keyword evidence="5" id="KW-0805">Transcription regulation</keyword>
<dbReference type="GO" id="GO:0035267">
    <property type="term" value="C:NuA4 histone acetyltransferase complex"/>
    <property type="evidence" value="ECO:0007669"/>
    <property type="project" value="InterPro"/>
</dbReference>
<feature type="compositionally biased region" description="Basic and acidic residues" evidence="9">
    <location>
        <begin position="259"/>
        <end position="269"/>
    </location>
</feature>
<accession>A0AAN7WGJ3</accession>
<feature type="compositionally biased region" description="Basic and acidic residues" evidence="9">
    <location>
        <begin position="197"/>
        <end position="228"/>
    </location>
</feature>
<dbReference type="AlphaFoldDB" id="A0AAN7WGJ3"/>
<dbReference type="GO" id="GO:0003714">
    <property type="term" value="F:transcription corepressor activity"/>
    <property type="evidence" value="ECO:0007669"/>
    <property type="project" value="TreeGrafter"/>
</dbReference>
<evidence type="ECO:0000256" key="8">
    <source>
        <dbReference type="ARBA" id="ARBA00025264"/>
    </source>
</evidence>
<keyword evidence="4" id="KW-0156">Chromatin regulator</keyword>
<evidence type="ECO:0000256" key="3">
    <source>
        <dbReference type="ARBA" id="ARBA00019132"/>
    </source>
</evidence>
<comment type="caution">
    <text evidence="11">The sequence shown here is derived from an EMBL/GenBank/DDBJ whole genome shotgun (WGS) entry which is preliminary data.</text>
</comment>
<evidence type="ECO:0000256" key="7">
    <source>
        <dbReference type="ARBA" id="ARBA00023242"/>
    </source>
</evidence>
<evidence type="ECO:0000256" key="9">
    <source>
        <dbReference type="SAM" id="MobiDB-lite"/>
    </source>
</evidence>
<evidence type="ECO:0000256" key="2">
    <source>
        <dbReference type="ARBA" id="ARBA00006918"/>
    </source>
</evidence>
<keyword evidence="12" id="KW-1185">Reference proteome</keyword>
<dbReference type="PANTHER" id="PTHR12855:SF10">
    <property type="entry name" value="DNA METHYLTRANSFERASE 1-ASSOCIATED PROTEIN 1"/>
    <property type="match status" value="1"/>
</dbReference>
<feature type="compositionally biased region" description="Low complexity" evidence="9">
    <location>
        <begin position="485"/>
        <end position="497"/>
    </location>
</feature>
<protein>
    <recommendedName>
        <fullName evidence="3">SWR1-complex protein 4</fullName>
    </recommendedName>
</protein>
<comment type="subcellular location">
    <subcellularLocation>
        <location evidence="1">Nucleus</location>
    </subcellularLocation>
</comment>
<feature type="region of interest" description="Disordered" evidence="9">
    <location>
        <begin position="464"/>
        <end position="560"/>
    </location>
</feature>
<dbReference type="GO" id="GO:0006338">
    <property type="term" value="P:chromatin remodeling"/>
    <property type="evidence" value="ECO:0007669"/>
    <property type="project" value="InterPro"/>
</dbReference>
<evidence type="ECO:0000256" key="1">
    <source>
        <dbReference type="ARBA" id="ARBA00004123"/>
    </source>
</evidence>
<evidence type="ECO:0000256" key="6">
    <source>
        <dbReference type="ARBA" id="ARBA00023163"/>
    </source>
</evidence>
<evidence type="ECO:0000256" key="4">
    <source>
        <dbReference type="ARBA" id="ARBA00022853"/>
    </source>
</evidence>
<sequence>MSSSDIFDILNIRSKSQSPQNDDTGTANKSKLLSSNEKSSLNLSSSLSGNNVQPIKATTSKPQVTGMQRELYNLLGENQPPIMVQPANRFKDKMAGKPSPWTYAEFWSSDQTDIKKRVKLKHWVKGSKNLVGDVPQTSTFCKFNQHLTLPRFTKEEYQSFMELARKRRVQEKSDSLERTPIQNSQENLPIDGTTSEKNTDQRNHSELKDCKLDNKEEMSTKSVDDNKLDTSSSIETVNDKENKVNKTNSPIESNQADNTDEKSNDKSTAKINEKAATEIITYGTKDHNQTSSNDDSSLDKGNTTGITNINVDENKNEWDYEEVNYLFWLCRKYDLRWFIIYDRYYYESAEHRTLEDLKDKFYEVCQNYFAARNSKDPLLESLKYDKERELERKQYLNRLLSRTAAEIAEEEALIMESKKFGMAAKKILNERESLLRLLDSPNSDQNSSQYMTSQGISQLYNTLLTDKNRKRKHDSSIPENPWMKQQQQFAQQKQRLQQLHEKKRSELSEPNTKTTAVSKSLSMETPDLLTNRTNSSGADTRVATSTPSTTSPRKTKKQKLELQNSIKRKNEVQFVEHILQNFTEEEKKSLGVIAHGEKLYPGVYLRGTKISTFKPALQNKVIGVLQELGLPARPAMPSYDVVQVQEKLLKQIVKLLDLKKQMDKLDAEKAVRE</sequence>
<organism evidence="11 12">
    <name type="scientific">Arxiozyma heterogenica</name>
    <dbReference type="NCBI Taxonomy" id="278026"/>
    <lineage>
        <taxon>Eukaryota</taxon>
        <taxon>Fungi</taxon>
        <taxon>Dikarya</taxon>
        <taxon>Ascomycota</taxon>
        <taxon>Saccharomycotina</taxon>
        <taxon>Saccharomycetes</taxon>
        <taxon>Saccharomycetales</taxon>
        <taxon>Saccharomycetaceae</taxon>
        <taxon>Arxiozyma</taxon>
    </lineage>
</organism>
<comment type="similarity">
    <text evidence="2">Belongs to the SWC4 family.</text>
</comment>
<dbReference type="GO" id="GO:0000812">
    <property type="term" value="C:Swr1 complex"/>
    <property type="evidence" value="ECO:0007669"/>
    <property type="project" value="TreeGrafter"/>
</dbReference>
<dbReference type="InterPro" id="IPR032563">
    <property type="entry name" value="DAMP1_SANT-like"/>
</dbReference>
<dbReference type="GO" id="GO:0000122">
    <property type="term" value="P:negative regulation of transcription by RNA polymerase II"/>
    <property type="evidence" value="ECO:0007669"/>
    <property type="project" value="TreeGrafter"/>
</dbReference>
<evidence type="ECO:0000313" key="12">
    <source>
        <dbReference type="Proteomes" id="UP001306508"/>
    </source>
</evidence>
<dbReference type="EMBL" id="JAWIZZ010000047">
    <property type="protein sequence ID" value="KAK5779225.1"/>
    <property type="molecule type" value="Genomic_DNA"/>
</dbReference>
<name>A0AAN7WGJ3_9SACH</name>
<dbReference type="InterPro" id="IPR027109">
    <property type="entry name" value="Swc4/Dmap1"/>
</dbReference>
<feature type="compositionally biased region" description="Low complexity" evidence="9">
    <location>
        <begin position="28"/>
        <end position="51"/>
    </location>
</feature>
<dbReference type="Gene3D" id="1.10.10.60">
    <property type="entry name" value="Homeodomain-like"/>
    <property type="match status" value="1"/>
</dbReference>
<dbReference type="Proteomes" id="UP001306508">
    <property type="component" value="Unassembled WGS sequence"/>
</dbReference>
<dbReference type="GO" id="GO:0006281">
    <property type="term" value="P:DNA repair"/>
    <property type="evidence" value="ECO:0007669"/>
    <property type="project" value="InterPro"/>
</dbReference>
<gene>
    <name evidence="11" type="ORF">RI543_003113</name>
</gene>
<feature type="domain" description="DAMP1 SANT/Myb-like" evidence="10">
    <location>
        <begin position="315"/>
        <end position="368"/>
    </location>
</feature>
<evidence type="ECO:0000256" key="5">
    <source>
        <dbReference type="ARBA" id="ARBA00023015"/>
    </source>
</evidence>
<feature type="compositionally biased region" description="Polar residues" evidence="9">
    <location>
        <begin position="245"/>
        <end position="257"/>
    </location>
</feature>
<feature type="compositionally biased region" description="Polar residues" evidence="9">
    <location>
        <begin position="52"/>
        <end position="63"/>
    </location>
</feature>
<evidence type="ECO:0000259" key="10">
    <source>
        <dbReference type="Pfam" id="PF16282"/>
    </source>
</evidence>
<keyword evidence="6" id="KW-0804">Transcription</keyword>
<feature type="compositionally biased region" description="Polar residues" evidence="9">
    <location>
        <begin position="13"/>
        <end position="27"/>
    </location>
</feature>
<feature type="region of interest" description="Disordered" evidence="9">
    <location>
        <begin position="11"/>
        <end position="63"/>
    </location>
</feature>
<proteinExistence type="inferred from homology"/>